<dbReference type="EMBL" id="BAABIC010000017">
    <property type="protein sequence ID" value="GAA4702362.1"/>
    <property type="molecule type" value="Genomic_DNA"/>
</dbReference>
<evidence type="ECO:0000256" key="5">
    <source>
        <dbReference type="SAM" id="Phobius"/>
    </source>
</evidence>
<dbReference type="PANTHER" id="PTHR23534">
    <property type="entry name" value="MFS PERMEASE"/>
    <property type="match status" value="1"/>
</dbReference>
<feature type="transmembrane region" description="Helical" evidence="5">
    <location>
        <begin position="35"/>
        <end position="55"/>
    </location>
</feature>
<keyword evidence="4 5" id="KW-0472">Membrane</keyword>
<feature type="transmembrane region" description="Helical" evidence="5">
    <location>
        <begin position="279"/>
        <end position="301"/>
    </location>
</feature>
<dbReference type="InterPro" id="IPR005829">
    <property type="entry name" value="Sugar_transporter_CS"/>
</dbReference>
<evidence type="ECO:0000256" key="1">
    <source>
        <dbReference type="ARBA" id="ARBA00004651"/>
    </source>
</evidence>
<dbReference type="Gene3D" id="1.20.1250.20">
    <property type="entry name" value="MFS general substrate transporter like domains"/>
    <property type="match status" value="1"/>
</dbReference>
<feature type="transmembrane region" description="Helical" evidence="5">
    <location>
        <begin position="369"/>
        <end position="391"/>
    </location>
</feature>
<comment type="caution">
    <text evidence="7">The sequence shown here is derived from an EMBL/GenBank/DDBJ whole genome shotgun (WGS) entry which is preliminary data.</text>
</comment>
<evidence type="ECO:0000259" key="6">
    <source>
        <dbReference type="PROSITE" id="PS50850"/>
    </source>
</evidence>
<keyword evidence="3 5" id="KW-1133">Transmembrane helix</keyword>
<feature type="domain" description="Major facilitator superfamily (MFS) profile" evidence="6">
    <location>
        <begin position="1"/>
        <end position="395"/>
    </location>
</feature>
<protein>
    <submittedName>
        <fullName evidence="7">MFS transporter</fullName>
    </submittedName>
</protein>
<keyword evidence="8" id="KW-1185">Reference proteome</keyword>
<dbReference type="SUPFAM" id="SSF103473">
    <property type="entry name" value="MFS general substrate transporter"/>
    <property type="match status" value="1"/>
</dbReference>
<feature type="transmembrane region" description="Helical" evidence="5">
    <location>
        <begin position="93"/>
        <end position="115"/>
    </location>
</feature>
<evidence type="ECO:0000256" key="2">
    <source>
        <dbReference type="ARBA" id="ARBA00022692"/>
    </source>
</evidence>
<dbReference type="InterPro" id="IPR036259">
    <property type="entry name" value="MFS_trans_sf"/>
</dbReference>
<dbReference type="PROSITE" id="PS50850">
    <property type="entry name" value="MFS"/>
    <property type="match status" value="1"/>
</dbReference>
<dbReference type="PANTHER" id="PTHR23534:SF1">
    <property type="entry name" value="MAJOR FACILITATOR SUPERFAMILY PROTEIN"/>
    <property type="match status" value="1"/>
</dbReference>
<gene>
    <name evidence="7" type="ORF">GCM10023215_46990</name>
</gene>
<evidence type="ECO:0000313" key="7">
    <source>
        <dbReference type="EMBL" id="GAA4702362.1"/>
    </source>
</evidence>
<sequence length="404" mass="39367">MLLVLTIAQGVAGIAVATAAAVGPVAVAAVSGSAALGGASTTSLVLGTAASALVIARIADRAGRRPALMLGYLTGAAGAGLAAIGNATGSWPLMLFAFLAFGAGNAAGLAARFAATDLAAPHRRAHAVGVVMWATTLGAVAGPALAVPAAHGSPWAPAAGVLLLGAVTFGLAALVVGAGLRPDPLLLARKQLPGAGVVAAVRRSPSWRMLWTTPRARVGMIGLALAQLLMVGLMSMTPVHLHHDGASFTLIGLVVSVHMAGMFAMAPAFGWLADRTGPLLVLAAGLLLIAVAGGTATAAAHGTSVPLAGALALLGLGWSAALVAGSSLVTEAAPPEQRPAVQGVVDAIMSLSGAAGGVAAGLILTVTSYAALGGTVAVLTLPVLVLVVAVARNARPHRHRGGST</sequence>
<dbReference type="Pfam" id="PF07690">
    <property type="entry name" value="MFS_1"/>
    <property type="match status" value="1"/>
</dbReference>
<feature type="transmembrane region" description="Helical" evidence="5">
    <location>
        <begin position="67"/>
        <end position="87"/>
    </location>
</feature>
<evidence type="ECO:0000256" key="4">
    <source>
        <dbReference type="ARBA" id="ARBA00023136"/>
    </source>
</evidence>
<comment type="subcellular location">
    <subcellularLocation>
        <location evidence="1">Cell membrane</location>
        <topology evidence="1">Multi-pass membrane protein</topology>
    </subcellularLocation>
</comment>
<accession>A0ABP8X8C2</accession>
<feature type="transmembrane region" description="Helical" evidence="5">
    <location>
        <begin position="127"/>
        <end position="149"/>
    </location>
</feature>
<feature type="transmembrane region" description="Helical" evidence="5">
    <location>
        <begin position="248"/>
        <end position="272"/>
    </location>
</feature>
<organism evidence="7 8">
    <name type="scientific">Pseudonocardia yuanmonensis</name>
    <dbReference type="NCBI Taxonomy" id="1095914"/>
    <lineage>
        <taxon>Bacteria</taxon>
        <taxon>Bacillati</taxon>
        <taxon>Actinomycetota</taxon>
        <taxon>Actinomycetes</taxon>
        <taxon>Pseudonocardiales</taxon>
        <taxon>Pseudonocardiaceae</taxon>
        <taxon>Pseudonocardia</taxon>
    </lineage>
</organism>
<dbReference type="InterPro" id="IPR011701">
    <property type="entry name" value="MFS"/>
</dbReference>
<evidence type="ECO:0000313" key="8">
    <source>
        <dbReference type="Proteomes" id="UP001500325"/>
    </source>
</evidence>
<dbReference type="Proteomes" id="UP001500325">
    <property type="component" value="Unassembled WGS sequence"/>
</dbReference>
<feature type="transmembrane region" description="Helical" evidence="5">
    <location>
        <begin position="218"/>
        <end position="236"/>
    </location>
</feature>
<keyword evidence="2 5" id="KW-0812">Transmembrane</keyword>
<feature type="transmembrane region" description="Helical" evidence="5">
    <location>
        <begin position="307"/>
        <end position="329"/>
    </location>
</feature>
<name>A0ABP8X8C2_9PSEU</name>
<dbReference type="PROSITE" id="PS00216">
    <property type="entry name" value="SUGAR_TRANSPORT_1"/>
    <property type="match status" value="1"/>
</dbReference>
<feature type="transmembrane region" description="Helical" evidence="5">
    <location>
        <begin position="155"/>
        <end position="180"/>
    </location>
</feature>
<proteinExistence type="predicted"/>
<feature type="transmembrane region" description="Helical" evidence="5">
    <location>
        <begin position="341"/>
        <end position="363"/>
    </location>
</feature>
<evidence type="ECO:0000256" key="3">
    <source>
        <dbReference type="ARBA" id="ARBA00022989"/>
    </source>
</evidence>
<dbReference type="InterPro" id="IPR020846">
    <property type="entry name" value="MFS_dom"/>
</dbReference>
<reference evidence="8" key="1">
    <citation type="journal article" date="2019" name="Int. J. Syst. Evol. Microbiol.">
        <title>The Global Catalogue of Microorganisms (GCM) 10K type strain sequencing project: providing services to taxonomists for standard genome sequencing and annotation.</title>
        <authorList>
            <consortium name="The Broad Institute Genomics Platform"/>
            <consortium name="The Broad Institute Genome Sequencing Center for Infectious Disease"/>
            <person name="Wu L."/>
            <person name="Ma J."/>
        </authorList>
    </citation>
    <scope>NUCLEOTIDE SEQUENCE [LARGE SCALE GENOMIC DNA]</scope>
    <source>
        <strain evidence="8">JCM 18055</strain>
    </source>
</reference>